<dbReference type="EMBL" id="BSEJ01000001">
    <property type="protein sequence ID" value="GLJ59918.1"/>
    <property type="molecule type" value="Genomic_DNA"/>
</dbReference>
<reference evidence="2" key="2">
    <citation type="submission" date="2023-01" db="EMBL/GenBank/DDBJ databases">
        <authorList>
            <person name="Sun Q."/>
            <person name="Evtushenko L."/>
        </authorList>
    </citation>
    <scope>NUCLEOTIDE SEQUENCE</scope>
    <source>
        <strain evidence="2">VKM Ac-1020</strain>
    </source>
</reference>
<dbReference type="RefSeq" id="WP_271171656.1">
    <property type="nucleotide sequence ID" value="NZ_BSEJ01000001.1"/>
</dbReference>
<dbReference type="Proteomes" id="UP001142462">
    <property type="component" value="Unassembled WGS sequence"/>
</dbReference>
<accession>A0A9W6H0J5</accession>
<protein>
    <submittedName>
        <fullName evidence="2">Uncharacterized protein</fullName>
    </submittedName>
</protein>
<keyword evidence="3" id="KW-1185">Reference proteome</keyword>
<evidence type="ECO:0000313" key="2">
    <source>
        <dbReference type="EMBL" id="GLJ59918.1"/>
    </source>
</evidence>
<gene>
    <name evidence="2" type="ORF">GCM10017576_00470</name>
</gene>
<comment type="caution">
    <text evidence="2">The sequence shown here is derived from an EMBL/GenBank/DDBJ whole genome shotgun (WGS) entry which is preliminary data.</text>
</comment>
<keyword evidence="1" id="KW-0472">Membrane</keyword>
<organism evidence="2 3">
    <name type="scientific">Microbacterium barkeri</name>
    <dbReference type="NCBI Taxonomy" id="33917"/>
    <lineage>
        <taxon>Bacteria</taxon>
        <taxon>Bacillati</taxon>
        <taxon>Actinomycetota</taxon>
        <taxon>Actinomycetes</taxon>
        <taxon>Micrococcales</taxon>
        <taxon>Microbacteriaceae</taxon>
        <taxon>Microbacterium</taxon>
    </lineage>
</organism>
<feature type="transmembrane region" description="Helical" evidence="1">
    <location>
        <begin position="26"/>
        <end position="46"/>
    </location>
</feature>
<evidence type="ECO:0000256" key="1">
    <source>
        <dbReference type="SAM" id="Phobius"/>
    </source>
</evidence>
<proteinExistence type="predicted"/>
<sequence length="252" mass="27220">MEEPTEPDTPETEPWSPRRRRLTGTLIVLILVGLVAFAPGPILRIIHTNNAHQLVDSLPAERDTLLAKREEFRAPLEQLGAPVRSWTEVSCSLAPQYSDGDGEQDIVMFYSQQCSLRSIELYPVPDELTDGASVAAWLGGHTAGDPTCSELIFDVLTPDAGAVGPDAYTPDLWWIDPDGTPPEDEPDRCMLAAPGGPRTAHTTVDVDEPLTASSYLVYTVWTPVAATDVGCDYAMSSWLGGCVGEPDGFPVV</sequence>
<evidence type="ECO:0000313" key="3">
    <source>
        <dbReference type="Proteomes" id="UP001142462"/>
    </source>
</evidence>
<keyword evidence="1" id="KW-0812">Transmembrane</keyword>
<dbReference type="AlphaFoldDB" id="A0A9W6H0J5"/>
<name>A0A9W6H0J5_9MICO</name>
<keyword evidence="1" id="KW-1133">Transmembrane helix</keyword>
<reference evidence="2" key="1">
    <citation type="journal article" date="2014" name="Int. J. Syst. Evol. Microbiol.">
        <title>Complete genome sequence of Corynebacterium casei LMG S-19264T (=DSM 44701T), isolated from a smear-ripened cheese.</title>
        <authorList>
            <consortium name="US DOE Joint Genome Institute (JGI-PGF)"/>
            <person name="Walter F."/>
            <person name="Albersmeier A."/>
            <person name="Kalinowski J."/>
            <person name="Ruckert C."/>
        </authorList>
    </citation>
    <scope>NUCLEOTIDE SEQUENCE</scope>
    <source>
        <strain evidence="2">VKM Ac-1020</strain>
    </source>
</reference>